<accession>A0A2S5CJX9</accession>
<sequence>MIGTVLVDTGVWYAIFDSKDAYYPQGQEKADLLELLTIAVPWPIAYETLCTKFVKNTLALQQFEHFLQRPNVTIY</sequence>
<dbReference type="SUPFAM" id="SSF88723">
    <property type="entry name" value="PIN domain-like"/>
    <property type="match status" value="1"/>
</dbReference>
<dbReference type="InterPro" id="IPR029060">
    <property type="entry name" value="PIN-like_dom_sf"/>
</dbReference>
<evidence type="ECO:0000313" key="2">
    <source>
        <dbReference type="Proteomes" id="UP000237423"/>
    </source>
</evidence>
<dbReference type="Gene3D" id="3.40.50.1010">
    <property type="entry name" value="5'-nuclease"/>
    <property type="match status" value="1"/>
</dbReference>
<dbReference type="RefSeq" id="WP_103974871.1">
    <property type="nucleotide sequence ID" value="NZ_PGFZ01000007.1"/>
</dbReference>
<dbReference type="Proteomes" id="UP000237423">
    <property type="component" value="Unassembled WGS sequence"/>
</dbReference>
<dbReference type="AlphaFoldDB" id="A0A2S5CJX9"/>
<proteinExistence type="predicted"/>
<organism evidence="1 2">
    <name type="scientific">Methylovulum psychrotolerans</name>
    <dbReference type="NCBI Taxonomy" id="1704499"/>
    <lineage>
        <taxon>Bacteria</taxon>
        <taxon>Pseudomonadati</taxon>
        <taxon>Pseudomonadota</taxon>
        <taxon>Gammaproteobacteria</taxon>
        <taxon>Methylococcales</taxon>
        <taxon>Methylococcaceae</taxon>
        <taxon>Methylovulum</taxon>
    </lineage>
</organism>
<name>A0A2S5CJX9_9GAMM</name>
<dbReference type="EMBL" id="PGFZ01000007">
    <property type="protein sequence ID" value="POZ51130.1"/>
    <property type="molecule type" value="Genomic_DNA"/>
</dbReference>
<comment type="caution">
    <text evidence="1">The sequence shown here is derived from an EMBL/GenBank/DDBJ whole genome shotgun (WGS) entry which is preliminary data.</text>
</comment>
<protein>
    <recommendedName>
        <fullName evidence="3">PIN domain-containing protein</fullName>
    </recommendedName>
</protein>
<evidence type="ECO:0008006" key="3">
    <source>
        <dbReference type="Google" id="ProtNLM"/>
    </source>
</evidence>
<gene>
    <name evidence="1" type="ORF">AADEFJLK_03088</name>
</gene>
<reference evidence="1 2" key="1">
    <citation type="submission" date="2017-11" db="EMBL/GenBank/DDBJ databases">
        <title>Draft Genome Sequence of Methylobacter psychrotolerans Sph1T, an Obligate Methanotroph from Low-Temperature Environments.</title>
        <authorList>
            <person name="Oshkin I.Y."/>
            <person name="Miroshnikov K."/>
            <person name="Belova S.E."/>
            <person name="Korzhenkov A."/>
            <person name="Toshchakov S.V."/>
            <person name="Dedysh S.N."/>
        </authorList>
    </citation>
    <scope>NUCLEOTIDE SEQUENCE [LARGE SCALE GENOMIC DNA]</scope>
    <source>
        <strain evidence="1 2">Sph1</strain>
    </source>
</reference>
<evidence type="ECO:0000313" key="1">
    <source>
        <dbReference type="EMBL" id="POZ51130.1"/>
    </source>
</evidence>